<organism evidence="12">
    <name type="scientific">Magallana gigas</name>
    <name type="common">Pacific oyster</name>
    <name type="synonym">Crassostrea gigas</name>
    <dbReference type="NCBI Taxonomy" id="29159"/>
    <lineage>
        <taxon>Eukaryota</taxon>
        <taxon>Metazoa</taxon>
        <taxon>Spiralia</taxon>
        <taxon>Lophotrochozoa</taxon>
        <taxon>Mollusca</taxon>
        <taxon>Bivalvia</taxon>
        <taxon>Autobranchia</taxon>
        <taxon>Pteriomorphia</taxon>
        <taxon>Ostreida</taxon>
        <taxon>Ostreoidea</taxon>
        <taxon>Ostreidae</taxon>
        <taxon>Magallana</taxon>
    </lineage>
</organism>
<dbReference type="SUPFAM" id="SSF53300">
    <property type="entry name" value="vWA-like"/>
    <property type="match status" value="3"/>
</dbReference>
<dbReference type="InterPro" id="IPR036465">
    <property type="entry name" value="vWFA_dom_sf"/>
</dbReference>
<dbReference type="InParanoid" id="K1QX18"/>
<protein>
    <recommendedName>
        <fullName evidence="5">E3 ubiquitin-protein ligase CHFR</fullName>
        <ecNumber evidence="4">2.3.2.27</ecNumber>
    </recommendedName>
    <alternativeName>
        <fullName evidence="10">Checkpoint with forkhead and RING finger domains protein</fullName>
    </alternativeName>
    <alternativeName>
        <fullName evidence="9">RING-type E3 ubiquitin transferase CHFR</fullName>
    </alternativeName>
</protein>
<dbReference type="SUPFAM" id="SSF49879">
    <property type="entry name" value="SMAD/FHA domain"/>
    <property type="match status" value="1"/>
</dbReference>
<dbReference type="HOGENOM" id="CLU_251829_0_0_1"/>
<evidence type="ECO:0000256" key="4">
    <source>
        <dbReference type="ARBA" id="ARBA00012483"/>
    </source>
</evidence>
<dbReference type="Gene3D" id="2.60.200.20">
    <property type="match status" value="1"/>
</dbReference>
<feature type="compositionally biased region" description="Basic and acidic residues" evidence="11">
    <location>
        <begin position="465"/>
        <end position="508"/>
    </location>
</feature>
<reference evidence="12" key="1">
    <citation type="journal article" date="2012" name="Nature">
        <title>The oyster genome reveals stress adaptation and complexity of shell formation.</title>
        <authorList>
            <person name="Zhang G."/>
            <person name="Fang X."/>
            <person name="Guo X."/>
            <person name="Li L."/>
            <person name="Luo R."/>
            <person name="Xu F."/>
            <person name="Yang P."/>
            <person name="Zhang L."/>
            <person name="Wang X."/>
            <person name="Qi H."/>
            <person name="Xiong Z."/>
            <person name="Que H."/>
            <person name="Xie Y."/>
            <person name="Holland P.W."/>
            <person name="Paps J."/>
            <person name="Zhu Y."/>
            <person name="Wu F."/>
            <person name="Chen Y."/>
            <person name="Wang J."/>
            <person name="Peng C."/>
            <person name="Meng J."/>
            <person name="Yang L."/>
            <person name="Liu J."/>
            <person name="Wen B."/>
            <person name="Zhang N."/>
            <person name="Huang Z."/>
            <person name="Zhu Q."/>
            <person name="Feng Y."/>
            <person name="Mount A."/>
            <person name="Hedgecock D."/>
            <person name="Xu Z."/>
            <person name="Liu Y."/>
            <person name="Domazet-Loso T."/>
            <person name="Du Y."/>
            <person name="Sun X."/>
            <person name="Zhang S."/>
            <person name="Liu B."/>
            <person name="Cheng P."/>
            <person name="Jiang X."/>
            <person name="Li J."/>
            <person name="Fan D."/>
            <person name="Wang W."/>
            <person name="Fu W."/>
            <person name="Wang T."/>
            <person name="Wang B."/>
            <person name="Zhang J."/>
            <person name="Peng Z."/>
            <person name="Li Y."/>
            <person name="Li N."/>
            <person name="Wang J."/>
            <person name="Chen M."/>
            <person name="He Y."/>
            <person name="Tan F."/>
            <person name="Song X."/>
            <person name="Zheng Q."/>
            <person name="Huang R."/>
            <person name="Yang H."/>
            <person name="Du X."/>
            <person name="Chen L."/>
            <person name="Yang M."/>
            <person name="Gaffney P.M."/>
            <person name="Wang S."/>
            <person name="Luo L."/>
            <person name="She Z."/>
            <person name="Ming Y."/>
            <person name="Huang W."/>
            <person name="Zhang S."/>
            <person name="Huang B."/>
            <person name="Zhang Y."/>
            <person name="Qu T."/>
            <person name="Ni P."/>
            <person name="Miao G."/>
            <person name="Wang J."/>
            <person name="Wang Q."/>
            <person name="Steinberg C.E."/>
            <person name="Wang H."/>
            <person name="Li N."/>
            <person name="Qian L."/>
            <person name="Zhang G."/>
            <person name="Li Y."/>
            <person name="Yang H."/>
            <person name="Liu X."/>
            <person name="Wang J."/>
            <person name="Yin Y."/>
            <person name="Wang J."/>
        </authorList>
    </citation>
    <scope>NUCLEOTIDE SEQUENCE [LARGE SCALE GENOMIC DNA]</scope>
    <source>
        <strain evidence="12">05x7-T-G4-1.051#20</strain>
    </source>
</reference>
<dbReference type="InterPro" id="IPR040909">
    <property type="entry name" value="CHFR_Znf-CRD"/>
</dbReference>
<accession>K1QX18</accession>
<dbReference type="InterPro" id="IPR002035">
    <property type="entry name" value="VWF_A"/>
</dbReference>
<feature type="compositionally biased region" description="Basic and acidic residues" evidence="11">
    <location>
        <begin position="449"/>
        <end position="458"/>
    </location>
</feature>
<dbReference type="PROSITE" id="PS50089">
    <property type="entry name" value="ZF_RING_2"/>
    <property type="match status" value="1"/>
</dbReference>
<evidence type="ECO:0000256" key="11">
    <source>
        <dbReference type="SAM" id="MobiDB-lite"/>
    </source>
</evidence>
<comment type="similarity">
    <text evidence="3">Belongs to the CHFR family.</text>
</comment>
<evidence type="ECO:0000256" key="6">
    <source>
        <dbReference type="ARBA" id="ARBA00022723"/>
    </source>
</evidence>
<dbReference type="InterPro" id="IPR050525">
    <property type="entry name" value="ECM_Assembly_Org"/>
</dbReference>
<feature type="region of interest" description="Disordered" evidence="11">
    <location>
        <begin position="444"/>
        <end position="533"/>
    </location>
</feature>
<dbReference type="PROSITE" id="PS50234">
    <property type="entry name" value="VWFA"/>
    <property type="match status" value="3"/>
</dbReference>
<evidence type="ECO:0000256" key="1">
    <source>
        <dbReference type="ARBA" id="ARBA00000900"/>
    </source>
</evidence>
<sequence>EADIYFVLDASSSIWKHDFETELKFVSDMIDDLKIDNVNGRIRAGVVVFSNRTRNIVALNTKRTNAELKRQIKGIDYATGVTHTSEAIRFVRQYGFREGVTRPGAIKIAIVMTDGISRYPQDTKEQSELARQENITIFAIGIGNKVDKSELKRIANDPNNKHLFHVDDFAGLHAIKKLLVLSACAVIPDVPQNLQTCSGDKETDVLFAYDASSLGFRKSEVIGRFVYTLVSSLDLSTGKVNVGRITDNCPRYSNIPLGRNIKLFTDLRFPVMEEAWGQLVSLTDVESEPVLITSDRLTIGRAPDCDISFAGNKLVSGHHCSVERDEDGQGLFLVRYGGPRADPRLTQGKHRMQTLILGQAFKFTNGTLLNLKVKVTKGNGKKLSHGDEFYVVHKKDNEDLNIGYIYQSMAELKKELEESLENTQEYSNNEFLDATLADDGVNEIEATEDSPKPKKRPAESSPEEPVEKIKSEKKVKLDKDPEKKTEIQSCKSEESTKKTKADSSKSEQKTAQADTESGEGCPGDKGPGAAVESKDGMEEVLPCMHTFCAGCYSDWMKRSPECPSCRMTVDRINRNHIVNNLIEAYLKEHPEIRRCTNGLMQWFVVIVDKKRSEEDIKELDAKNQISRDMELKDKEYDPDEEVEDSDDYEEDSDEADNQPAPVPPFQYGGGLFGNWNPVRFVCRQCPNYRDPNTPGTGVLGTVFNTVRTALGINQGNSQNTQGNNQGMTTTEGNQPGPSTADQPDTTGDDSEATQPTTSTEDDFEERKKKDDMKPEELKDKEYDPDEEVEDSDDYEEDSDEADNQPAPVPPFQYGGGLFGNWNPVRFVCRQCPNYRDPNTPGTGVLGTVFNTVRTALGINQGNSQNTQGNNQGMTTTEGNQPGPSTADQPDTTGDDSEATQPTTSTEDDYEERKKKDDIKPEVVAPQYVCVVNQNHILCQCCLQPMPDRRTLPETRQQCCLCLRSFCHAYWGCKKAECLGCIGRFKDMNLGRKCLVNLILENPYESEILQNYLEEKKMALNEMRDICMQKLDEGTYKCIDQRRLNLTSESTVCYPCALRNFKDLAYSFRSDIKKEDLPEAVRRRNDCYWGKNCRTQKNKPHHAQVLTAIKRIRYTQGDATRTYKALKYMNENIFTKANGARDGVVKIAIVMTDGETNPGLYDGELTSEEAKEWTQVEAKRAKSNGVYLFAVGVGDRINEKELNGIASEPKSEYMIKVTEYKEFRTDKLKDLLTNRTCAAGRTTTPKPQEKECWELVADVIFAIDQSTSINTQKNFNLELDFVGKVLKTFDVGVEETRVGAVVFSDEAERVLDLKEGVSKDAALERVKNITWGKGNTFMDKAFAKMREGFSKENGGRPGQVPQIAVLLTDGVATDPYKAVEEAKKLKSLGVEVFTIGVKDAKMSELNALSSDPQSQHVFDVDSLEGLSSIVSRLSKSVCSSGTR</sequence>
<dbReference type="InterPro" id="IPR001841">
    <property type="entry name" value="Znf_RING"/>
</dbReference>
<dbReference type="Pfam" id="PF17979">
    <property type="entry name" value="zf-CRD"/>
    <property type="match status" value="1"/>
</dbReference>
<comment type="pathway">
    <text evidence="2">Protein modification; protein ubiquitination.</text>
</comment>
<dbReference type="PROSITE" id="PS00518">
    <property type="entry name" value="ZF_RING_1"/>
    <property type="match status" value="1"/>
</dbReference>
<dbReference type="Gene3D" id="3.30.40.10">
    <property type="entry name" value="Zinc/RING finger domain, C3HC4 (zinc finger)"/>
    <property type="match status" value="1"/>
</dbReference>
<dbReference type="InterPro" id="IPR000253">
    <property type="entry name" value="FHA_dom"/>
</dbReference>
<evidence type="ECO:0000256" key="5">
    <source>
        <dbReference type="ARBA" id="ARBA00017908"/>
    </source>
</evidence>
<dbReference type="PANTHER" id="PTHR24020">
    <property type="entry name" value="COLLAGEN ALPHA"/>
    <property type="match status" value="1"/>
</dbReference>
<evidence type="ECO:0000256" key="7">
    <source>
        <dbReference type="ARBA" id="ARBA00022771"/>
    </source>
</evidence>
<evidence type="ECO:0000256" key="8">
    <source>
        <dbReference type="ARBA" id="ARBA00022833"/>
    </source>
</evidence>
<feature type="compositionally biased region" description="Polar residues" evidence="11">
    <location>
        <begin position="881"/>
        <end position="891"/>
    </location>
</feature>
<dbReference type="Pfam" id="PF00092">
    <property type="entry name" value="VWA"/>
    <property type="match status" value="3"/>
</dbReference>
<dbReference type="InterPro" id="IPR008984">
    <property type="entry name" value="SMAD_FHA_dom_sf"/>
</dbReference>
<dbReference type="PROSITE" id="PS50006">
    <property type="entry name" value="FHA_DOMAIN"/>
    <property type="match status" value="1"/>
</dbReference>
<feature type="compositionally biased region" description="Acidic residues" evidence="11">
    <location>
        <begin position="636"/>
        <end position="656"/>
    </location>
</feature>
<keyword evidence="6" id="KW-0479">Metal-binding</keyword>
<evidence type="ECO:0000256" key="3">
    <source>
        <dbReference type="ARBA" id="ARBA00005797"/>
    </source>
</evidence>
<dbReference type="EMBL" id="JH816252">
    <property type="protein sequence ID" value="EKC33510.1"/>
    <property type="molecule type" value="Genomic_DNA"/>
</dbReference>
<dbReference type="PANTHER" id="PTHR24020:SF84">
    <property type="entry name" value="VWFA DOMAIN-CONTAINING PROTEIN"/>
    <property type="match status" value="1"/>
</dbReference>
<dbReference type="UniPathway" id="UPA00143"/>
<dbReference type="GO" id="GO:0008270">
    <property type="term" value="F:zinc ion binding"/>
    <property type="evidence" value="ECO:0007669"/>
    <property type="project" value="UniProtKB-KW"/>
</dbReference>
<feature type="compositionally biased region" description="Acidic residues" evidence="11">
    <location>
        <begin position="782"/>
        <end position="802"/>
    </location>
</feature>
<dbReference type="InterPro" id="IPR017907">
    <property type="entry name" value="Znf_RING_CS"/>
</dbReference>
<dbReference type="SUPFAM" id="SSF57850">
    <property type="entry name" value="RING/U-box"/>
    <property type="match status" value="1"/>
</dbReference>
<dbReference type="CDD" id="cd01450">
    <property type="entry name" value="vWFA_subfamily_ECM"/>
    <property type="match status" value="2"/>
</dbReference>
<dbReference type="Pfam" id="PF00498">
    <property type="entry name" value="FHA"/>
    <property type="match status" value="1"/>
</dbReference>
<feature type="compositionally biased region" description="Basic and acidic residues" evidence="11">
    <location>
        <begin position="764"/>
        <end position="781"/>
    </location>
</feature>
<evidence type="ECO:0000256" key="10">
    <source>
        <dbReference type="ARBA" id="ARBA00031332"/>
    </source>
</evidence>
<feature type="region of interest" description="Disordered" evidence="11">
    <location>
        <begin position="628"/>
        <end position="668"/>
    </location>
</feature>
<feature type="compositionally biased region" description="Polar residues" evidence="11">
    <location>
        <begin position="735"/>
        <end position="745"/>
    </location>
</feature>
<evidence type="ECO:0000313" key="12">
    <source>
        <dbReference type="EMBL" id="EKC33510.1"/>
    </source>
</evidence>
<keyword evidence="8" id="KW-0862">Zinc</keyword>
<evidence type="ECO:0000256" key="9">
    <source>
        <dbReference type="ARBA" id="ARBA00029800"/>
    </source>
</evidence>
<dbReference type="InterPro" id="IPR013083">
    <property type="entry name" value="Znf_RING/FYVE/PHD"/>
</dbReference>
<dbReference type="GO" id="GO:0061630">
    <property type="term" value="F:ubiquitin protein ligase activity"/>
    <property type="evidence" value="ECO:0007669"/>
    <property type="project" value="UniProtKB-EC"/>
</dbReference>
<feature type="region of interest" description="Disordered" evidence="11">
    <location>
        <begin position="859"/>
        <end position="917"/>
    </location>
</feature>
<name>K1QX18_MAGGI</name>
<dbReference type="Gene3D" id="3.30.40.140">
    <property type="match status" value="1"/>
</dbReference>
<feature type="non-terminal residue" evidence="12">
    <location>
        <position position="1"/>
    </location>
</feature>
<dbReference type="SMART" id="SM00327">
    <property type="entry name" value="VWA"/>
    <property type="match status" value="3"/>
</dbReference>
<evidence type="ECO:0000256" key="2">
    <source>
        <dbReference type="ARBA" id="ARBA00004906"/>
    </source>
</evidence>
<dbReference type="Gene3D" id="3.40.50.410">
    <property type="entry name" value="von Willebrand factor, type A domain"/>
    <property type="match status" value="3"/>
</dbReference>
<keyword evidence="7" id="KW-0863">Zinc-finger</keyword>
<dbReference type="EC" id="2.3.2.27" evidence="4"/>
<feature type="compositionally biased region" description="Low complexity" evidence="11">
    <location>
        <begin position="713"/>
        <end position="734"/>
    </location>
</feature>
<proteinExistence type="inferred from homology"/>
<dbReference type="GO" id="GO:0016567">
    <property type="term" value="P:protein ubiquitination"/>
    <property type="evidence" value="ECO:0007669"/>
    <property type="project" value="UniProtKB-UniPathway"/>
</dbReference>
<feature type="region of interest" description="Disordered" evidence="11">
    <location>
        <begin position="713"/>
        <end position="814"/>
    </location>
</feature>
<dbReference type="Pfam" id="PF13639">
    <property type="entry name" value="zf-RING_2"/>
    <property type="match status" value="1"/>
</dbReference>
<comment type="catalytic activity">
    <reaction evidence="1">
        <text>S-ubiquitinyl-[E2 ubiquitin-conjugating enzyme]-L-cysteine + [acceptor protein]-L-lysine = [E2 ubiquitin-conjugating enzyme]-L-cysteine + N(6)-ubiquitinyl-[acceptor protein]-L-lysine.</text>
        <dbReference type="EC" id="2.3.2.27"/>
    </reaction>
</comment>
<feature type="compositionally biased region" description="Low complexity" evidence="11">
    <location>
        <begin position="859"/>
        <end position="880"/>
    </location>
</feature>
<gene>
    <name evidence="12" type="ORF">CGI_10022002</name>
</gene>